<dbReference type="InterPro" id="IPR010994">
    <property type="entry name" value="RuvA_2-like"/>
</dbReference>
<keyword evidence="2" id="KW-0235">DNA replication</keyword>
<feature type="domain" description="Helix-hairpin-helix DNA-binding motif class 1" evidence="3">
    <location>
        <begin position="60"/>
        <end position="79"/>
    </location>
</feature>
<name>A0ABU3BNN0_9BACT</name>
<dbReference type="InterPro" id="IPR010996">
    <property type="entry name" value="HHH_MUS81"/>
</dbReference>
<dbReference type="Gene3D" id="1.10.150.20">
    <property type="entry name" value="5' to 3' exonuclease, C-terminal subdomain"/>
    <property type="match status" value="1"/>
</dbReference>
<proteinExistence type="predicted"/>
<dbReference type="PANTHER" id="PTHR11276">
    <property type="entry name" value="DNA POLYMERASE TYPE-X FAMILY MEMBER"/>
    <property type="match status" value="1"/>
</dbReference>
<dbReference type="SUPFAM" id="SSF47802">
    <property type="entry name" value="DNA polymerase beta, N-terminal domain-like"/>
    <property type="match status" value="1"/>
</dbReference>
<dbReference type="InterPro" id="IPR027421">
    <property type="entry name" value="DNA_pol_lamdba_lyase_dom_sf"/>
</dbReference>
<evidence type="ECO:0000313" key="4">
    <source>
        <dbReference type="EMBL" id="MDT0630880.1"/>
    </source>
</evidence>
<keyword evidence="1" id="KW-0237">DNA synthesis</keyword>
<sequence length="211" mass="22927">MTSIGPTNVELAEALEQMAEVLVRRGETNPYRVQAYLQASAMLRELDEPVARLYGEGGRDALTALPGVGVSLAHHIAQYVETGRIGLRDRLLRAEDPVALLATLPGVSRALAQRFVTELGIESLAELERASHDGRLQDLDGVGPRTTEAIRLQLNSVLNRSARRRARRVRRQVQQIAAGQRRAADAVAERAEEPAAPPVATIYTLFPPAAA</sequence>
<evidence type="ECO:0000313" key="5">
    <source>
        <dbReference type="Proteomes" id="UP001267426"/>
    </source>
</evidence>
<organism evidence="4 5">
    <name type="scientific">Rubrivirga litoralis</name>
    <dbReference type="NCBI Taxonomy" id="3075598"/>
    <lineage>
        <taxon>Bacteria</taxon>
        <taxon>Pseudomonadati</taxon>
        <taxon>Rhodothermota</taxon>
        <taxon>Rhodothermia</taxon>
        <taxon>Rhodothermales</taxon>
        <taxon>Rubricoccaceae</taxon>
        <taxon>Rubrivirga</taxon>
    </lineage>
</organism>
<dbReference type="RefSeq" id="WP_311662217.1">
    <property type="nucleotide sequence ID" value="NZ_JAVRHT010000005.1"/>
</dbReference>
<feature type="domain" description="Helix-hairpin-helix DNA-binding motif class 1" evidence="3">
    <location>
        <begin position="99"/>
        <end position="118"/>
    </location>
</feature>
<dbReference type="InterPro" id="IPR022312">
    <property type="entry name" value="DNA_pol_X"/>
</dbReference>
<gene>
    <name evidence="4" type="ORF">RM540_03890</name>
</gene>
<dbReference type="SUPFAM" id="SSF47781">
    <property type="entry name" value="RuvA domain 2-like"/>
    <property type="match status" value="1"/>
</dbReference>
<dbReference type="PANTHER" id="PTHR11276:SF28">
    <property type="entry name" value="DNA POLYMERASE LAMBDA"/>
    <property type="match status" value="1"/>
</dbReference>
<evidence type="ECO:0000259" key="3">
    <source>
        <dbReference type="SMART" id="SM00278"/>
    </source>
</evidence>
<comment type="caution">
    <text evidence="4">The sequence shown here is derived from an EMBL/GenBank/DDBJ whole genome shotgun (WGS) entry which is preliminary data.</text>
</comment>
<reference evidence="4 5" key="1">
    <citation type="submission" date="2023-09" db="EMBL/GenBank/DDBJ databases">
        <authorList>
            <person name="Rey-Velasco X."/>
        </authorList>
    </citation>
    <scope>NUCLEOTIDE SEQUENCE [LARGE SCALE GENOMIC DNA]</scope>
    <source>
        <strain evidence="4 5">F394</strain>
    </source>
</reference>
<dbReference type="InterPro" id="IPR003583">
    <property type="entry name" value="Hlx-hairpin-Hlx_DNA-bd_motif"/>
</dbReference>
<dbReference type="Pfam" id="PF14716">
    <property type="entry name" value="HHH_8"/>
    <property type="match status" value="1"/>
</dbReference>
<evidence type="ECO:0000256" key="2">
    <source>
        <dbReference type="ARBA" id="ARBA00022705"/>
    </source>
</evidence>
<accession>A0ABU3BNN0</accession>
<dbReference type="SMART" id="SM00278">
    <property type="entry name" value="HhH1"/>
    <property type="match status" value="3"/>
</dbReference>
<dbReference type="Gene3D" id="1.10.150.110">
    <property type="entry name" value="DNA polymerase beta, N-terminal domain-like"/>
    <property type="match status" value="1"/>
</dbReference>
<evidence type="ECO:0000256" key="1">
    <source>
        <dbReference type="ARBA" id="ARBA00022634"/>
    </source>
</evidence>
<dbReference type="Pfam" id="PF14520">
    <property type="entry name" value="HHH_5"/>
    <property type="match status" value="1"/>
</dbReference>
<dbReference type="EMBL" id="JAVRHT010000005">
    <property type="protein sequence ID" value="MDT0630880.1"/>
    <property type="molecule type" value="Genomic_DNA"/>
</dbReference>
<feature type="domain" description="Helix-hairpin-helix DNA-binding motif class 1" evidence="3">
    <location>
        <begin position="134"/>
        <end position="153"/>
    </location>
</feature>
<protein>
    <submittedName>
        <fullName evidence="4">Helix-hairpin-helix domain-containing protein</fullName>
    </submittedName>
</protein>
<dbReference type="Proteomes" id="UP001267426">
    <property type="component" value="Unassembled WGS sequence"/>
</dbReference>
<keyword evidence="5" id="KW-1185">Reference proteome</keyword>